<dbReference type="eggNOG" id="KOG4714">
    <property type="taxonomic scope" value="Eukaryota"/>
</dbReference>
<dbReference type="GO" id="GO:0007507">
    <property type="term" value="P:heart development"/>
    <property type="evidence" value="ECO:0007669"/>
    <property type="project" value="TreeGrafter"/>
</dbReference>
<dbReference type="InterPro" id="IPR015943">
    <property type="entry name" value="WD40/YVTN_repeat-like_dom_sf"/>
</dbReference>
<evidence type="ECO:0000256" key="8">
    <source>
        <dbReference type="SAM" id="MobiDB-lite"/>
    </source>
</evidence>
<keyword evidence="6 9" id="KW-1133">Transmembrane helix</keyword>
<evidence type="ECO:0000256" key="7">
    <source>
        <dbReference type="ARBA" id="ARBA00023136"/>
    </source>
</evidence>
<comment type="subcellular location">
    <subcellularLocation>
        <location evidence="1">Membrane</location>
        <topology evidence="1">Multi-pass membrane protein</topology>
    </subcellularLocation>
</comment>
<feature type="transmembrane region" description="Helical" evidence="9">
    <location>
        <begin position="556"/>
        <end position="577"/>
    </location>
</feature>
<dbReference type="Pfam" id="PF04831">
    <property type="entry name" value="POPDC1-3"/>
    <property type="match status" value="1"/>
</dbReference>
<reference evidence="12" key="1">
    <citation type="submission" date="2011-05" db="EMBL/GenBank/DDBJ databases">
        <authorList>
            <person name="Richards S.R."/>
            <person name="Qu J."/>
            <person name="Jiang H."/>
            <person name="Jhangiani S.N."/>
            <person name="Agravi P."/>
            <person name="Goodspeed R."/>
            <person name="Gross S."/>
            <person name="Mandapat C."/>
            <person name="Jackson L."/>
            <person name="Mathew T."/>
            <person name="Pu L."/>
            <person name="Thornton R."/>
            <person name="Saada N."/>
            <person name="Wilczek-Boney K.B."/>
            <person name="Lee S."/>
            <person name="Kovar C."/>
            <person name="Wu Y."/>
            <person name="Scherer S.E."/>
            <person name="Worley K.C."/>
            <person name="Muzny D.M."/>
            <person name="Gibbs R."/>
        </authorList>
    </citation>
    <scope>NUCLEOTIDE SEQUENCE</scope>
    <source>
        <strain evidence="12">Brora</strain>
    </source>
</reference>
<dbReference type="PANTHER" id="PTHR12101:SF1">
    <property type="entry name" value="BVES"/>
    <property type="match status" value="1"/>
</dbReference>
<dbReference type="Pfam" id="PF00400">
    <property type="entry name" value="WD40"/>
    <property type="match status" value="2"/>
</dbReference>
<dbReference type="GO" id="GO:0030552">
    <property type="term" value="F:cAMP binding"/>
    <property type="evidence" value="ECO:0007669"/>
    <property type="project" value="TreeGrafter"/>
</dbReference>
<evidence type="ECO:0000256" key="4">
    <source>
        <dbReference type="ARBA" id="ARBA00022692"/>
    </source>
</evidence>
<feature type="region of interest" description="Disordered" evidence="8">
    <location>
        <begin position="806"/>
        <end position="833"/>
    </location>
</feature>
<dbReference type="AlphaFoldDB" id="T1JAS8"/>
<evidence type="ECO:0000259" key="10">
    <source>
        <dbReference type="Pfam" id="PF04831"/>
    </source>
</evidence>
<evidence type="ECO:0000256" key="9">
    <source>
        <dbReference type="SAM" id="Phobius"/>
    </source>
</evidence>
<dbReference type="InterPro" id="IPR001680">
    <property type="entry name" value="WD40_rpt"/>
</dbReference>
<dbReference type="SMART" id="SM00320">
    <property type="entry name" value="WD40"/>
    <property type="match status" value="6"/>
</dbReference>
<dbReference type="PANTHER" id="PTHR12101">
    <property type="entry name" value="POPEYE DOMAIN CONTAINING PROTEIN"/>
    <property type="match status" value="1"/>
</dbReference>
<dbReference type="Gene3D" id="2.130.10.10">
    <property type="entry name" value="YVTN repeat-like/Quinoprotein amine dehydrogenase"/>
    <property type="match status" value="1"/>
</dbReference>
<evidence type="ECO:0000256" key="2">
    <source>
        <dbReference type="ARBA" id="ARBA00007146"/>
    </source>
</evidence>
<dbReference type="InterPro" id="IPR018490">
    <property type="entry name" value="cNMP-bd_dom_sf"/>
</dbReference>
<dbReference type="InterPro" id="IPR006916">
    <property type="entry name" value="POPDC1-3"/>
</dbReference>
<dbReference type="SUPFAM" id="SSF51206">
    <property type="entry name" value="cAMP-binding domain-like"/>
    <property type="match status" value="1"/>
</dbReference>
<dbReference type="Gene3D" id="2.60.120.10">
    <property type="entry name" value="Jelly Rolls"/>
    <property type="match status" value="1"/>
</dbReference>
<reference evidence="11" key="2">
    <citation type="submission" date="2015-02" db="UniProtKB">
        <authorList>
            <consortium name="EnsemblMetazoa"/>
        </authorList>
    </citation>
    <scope>IDENTIFICATION</scope>
</reference>
<dbReference type="EMBL" id="JH432004">
    <property type="status" value="NOT_ANNOTATED_CDS"/>
    <property type="molecule type" value="Genomic_DNA"/>
</dbReference>
<dbReference type="SUPFAM" id="SSF50978">
    <property type="entry name" value="WD40 repeat-like"/>
    <property type="match status" value="1"/>
</dbReference>
<accession>T1JAS8</accession>
<evidence type="ECO:0000313" key="12">
    <source>
        <dbReference type="Proteomes" id="UP000014500"/>
    </source>
</evidence>
<dbReference type="InterPro" id="IPR055272">
    <property type="entry name" value="POPDC1-3_dom"/>
</dbReference>
<keyword evidence="4 9" id="KW-0812">Transmembrane</keyword>
<dbReference type="GO" id="GO:0042391">
    <property type="term" value="P:regulation of membrane potential"/>
    <property type="evidence" value="ECO:0007669"/>
    <property type="project" value="TreeGrafter"/>
</dbReference>
<keyword evidence="7 9" id="KW-0472">Membrane</keyword>
<dbReference type="Proteomes" id="UP000014500">
    <property type="component" value="Unassembled WGS sequence"/>
</dbReference>
<keyword evidence="5" id="KW-0677">Repeat</keyword>
<evidence type="ECO:0000256" key="5">
    <source>
        <dbReference type="ARBA" id="ARBA00022737"/>
    </source>
</evidence>
<comment type="similarity">
    <text evidence="2">Belongs to the popeye family.</text>
</comment>
<evidence type="ECO:0000256" key="3">
    <source>
        <dbReference type="ARBA" id="ARBA00022574"/>
    </source>
</evidence>
<dbReference type="PROSITE" id="PS00678">
    <property type="entry name" value="WD_REPEATS_1"/>
    <property type="match status" value="1"/>
</dbReference>
<dbReference type="HOGENOM" id="CLU_340773_0_0_1"/>
<keyword evidence="3" id="KW-0853">WD repeat</keyword>
<dbReference type="EnsemblMetazoa" id="SMAR010850-RA">
    <property type="protein sequence ID" value="SMAR010850-PA"/>
    <property type="gene ID" value="SMAR010850"/>
</dbReference>
<evidence type="ECO:0000256" key="1">
    <source>
        <dbReference type="ARBA" id="ARBA00004141"/>
    </source>
</evidence>
<name>T1JAS8_STRMM</name>
<feature type="transmembrane region" description="Helical" evidence="9">
    <location>
        <begin position="583"/>
        <end position="604"/>
    </location>
</feature>
<sequence>MPTCISKFTSHKVRKIRWQPISKNCFDVPNQFVTGSWDETENVISLWSFLSNRPERSAYMDPKLLHSTKHTGDVTELKFVNVETLVTGSSKGAVYVYEFRNQSLTIVHQWLAVHQFEDHENSKFPCSCTSLDTYENSIITAGEDGKVSLLNCDRLNVIRKLEATDISTINCVKFLNQFHVVTANMRGQMKLWDLRERGDAPSRKFVMVGECVGLNCLSQHPHQHQVVATGGEDGTLCIWDTRQEKYPVNVLSAHDSSMLEIKFHPHDPNHMFTCAQNGSVWHWDCSSINKNASLLTKGKSMDVIPDANPWLACSAAKHRLEICSLLPTSFLGVNSIDIEKNALLCGSDNEAFYILPNTEMTSRSFITLLLILLAISQLDAKSRTKRGICSGDTYCSDYTSSEQRFCCKRFNVCCGYVNDMATYFDQKKVLHLAICLAHTILMITTSFVVINIECVVVKKRHQSLNSRGLVMDNVSMETDEETSLISSVLSTLLPTVHNASANTSAISITDDIIIADADSISPYCNAWSPTNHIFFQLANAFLFLSYLAPNGIYGILYLRSTLMIGCFFFSLWGYAIICALDTLIWNSLFVVINFIHFCILLFYLRPVKFNKEIENLHRELFVPLKVSRQQFKKILGCIKEIRTIKHGEMYAVEKQTRVDKLSLVLSGRLVVSQCSKPLHIVGAHQFLDSPEWFGVSTDEFFQVTITALEESRIMVWNRDKLKLTINNESFLQAVFDHILGRDVVKKLMQVVNESFMTNGKLPSLADGEDQPMLIMKKHDDLVELNSLLNKQMQGYLNNKQLAKEYAEKQMSQGNDPNSWRLGNIKEEEHETAV</sequence>
<feature type="domain" description="POPDC1-3" evidence="10">
    <location>
        <begin position="531"/>
        <end position="751"/>
    </location>
</feature>
<proteinExistence type="inferred from homology"/>
<dbReference type="GO" id="GO:0051146">
    <property type="term" value="P:striated muscle cell differentiation"/>
    <property type="evidence" value="ECO:0007669"/>
    <property type="project" value="TreeGrafter"/>
</dbReference>
<evidence type="ECO:0000313" key="11">
    <source>
        <dbReference type="EnsemblMetazoa" id="SMAR010850-PA"/>
    </source>
</evidence>
<organism evidence="11 12">
    <name type="scientific">Strigamia maritima</name>
    <name type="common">European centipede</name>
    <name type="synonym">Geophilus maritimus</name>
    <dbReference type="NCBI Taxonomy" id="126957"/>
    <lineage>
        <taxon>Eukaryota</taxon>
        <taxon>Metazoa</taxon>
        <taxon>Ecdysozoa</taxon>
        <taxon>Arthropoda</taxon>
        <taxon>Myriapoda</taxon>
        <taxon>Chilopoda</taxon>
        <taxon>Pleurostigmophora</taxon>
        <taxon>Geophilomorpha</taxon>
        <taxon>Linotaeniidae</taxon>
        <taxon>Strigamia</taxon>
    </lineage>
</organism>
<feature type="compositionally biased region" description="Basic and acidic residues" evidence="8">
    <location>
        <begin position="823"/>
        <end position="833"/>
    </location>
</feature>
<evidence type="ECO:0000256" key="6">
    <source>
        <dbReference type="ARBA" id="ARBA00022989"/>
    </source>
</evidence>
<dbReference type="InterPro" id="IPR036322">
    <property type="entry name" value="WD40_repeat_dom_sf"/>
</dbReference>
<dbReference type="GO" id="GO:0042383">
    <property type="term" value="C:sarcolemma"/>
    <property type="evidence" value="ECO:0007669"/>
    <property type="project" value="TreeGrafter"/>
</dbReference>
<protein>
    <recommendedName>
        <fullName evidence="10">POPDC1-3 domain-containing protein</fullName>
    </recommendedName>
</protein>
<keyword evidence="12" id="KW-1185">Reference proteome</keyword>
<feature type="transmembrane region" description="Helical" evidence="9">
    <location>
        <begin position="429"/>
        <end position="450"/>
    </location>
</feature>
<dbReference type="InterPro" id="IPR019775">
    <property type="entry name" value="WD40_repeat_CS"/>
</dbReference>
<dbReference type="InterPro" id="IPR014710">
    <property type="entry name" value="RmlC-like_jellyroll"/>
</dbReference>